<organism evidence="4 5">
    <name type="scientific">Pseudothioclava arenosa</name>
    <dbReference type="NCBI Taxonomy" id="1795308"/>
    <lineage>
        <taxon>Bacteria</taxon>
        <taxon>Pseudomonadati</taxon>
        <taxon>Pseudomonadota</taxon>
        <taxon>Alphaproteobacteria</taxon>
        <taxon>Rhodobacterales</taxon>
        <taxon>Paracoccaceae</taxon>
        <taxon>Pseudothioclava</taxon>
    </lineage>
</organism>
<dbReference type="AlphaFoldDB" id="A0A2A4CQE0"/>
<proteinExistence type="predicted"/>
<evidence type="ECO:0000256" key="2">
    <source>
        <dbReference type="SAM" id="SignalP"/>
    </source>
</evidence>
<dbReference type="Proteomes" id="UP000243507">
    <property type="component" value="Unassembled WGS sequence"/>
</dbReference>
<comment type="caution">
    <text evidence="4">The sequence shown here is derived from an EMBL/GenBank/DDBJ whole genome shotgun (WGS) entry which is preliminary data.</text>
</comment>
<keyword evidence="5" id="KW-1185">Reference proteome</keyword>
<gene>
    <name evidence="4" type="ORF">CLN94_08025</name>
</gene>
<feature type="compositionally biased region" description="Polar residues" evidence="1">
    <location>
        <begin position="91"/>
        <end position="102"/>
    </location>
</feature>
<dbReference type="Pfam" id="PF13449">
    <property type="entry name" value="Phytase-like"/>
    <property type="match status" value="1"/>
</dbReference>
<dbReference type="SUPFAM" id="SSF101898">
    <property type="entry name" value="NHL repeat"/>
    <property type="match status" value="1"/>
</dbReference>
<dbReference type="PROSITE" id="PS51257">
    <property type="entry name" value="PROKAR_LIPOPROTEIN"/>
    <property type="match status" value="1"/>
</dbReference>
<reference evidence="4 5" key="1">
    <citation type="submission" date="2017-09" db="EMBL/GenBank/DDBJ databases">
        <title>A multilocus sequence analysis scheme for characterization of bacteria in the genus Thioclava.</title>
        <authorList>
            <person name="Liu Y."/>
            <person name="Shao Z."/>
        </authorList>
    </citation>
    <scope>NUCLEOTIDE SEQUENCE [LARGE SCALE GENOMIC DNA]</scope>
    <source>
        <strain evidence="4 5">CAU 1312</strain>
    </source>
</reference>
<dbReference type="EMBL" id="NTJD01000005">
    <property type="protein sequence ID" value="PCD76540.1"/>
    <property type="molecule type" value="Genomic_DNA"/>
</dbReference>
<dbReference type="RefSeq" id="WP_096432995.1">
    <property type="nucleotide sequence ID" value="NZ_NTJD01000005.1"/>
</dbReference>
<keyword evidence="2" id="KW-0732">Signal</keyword>
<evidence type="ECO:0000313" key="5">
    <source>
        <dbReference type="Proteomes" id="UP000243507"/>
    </source>
</evidence>
<protein>
    <recommendedName>
        <fullName evidence="3">Phytase-like domain-containing protein</fullName>
    </recommendedName>
</protein>
<dbReference type="InterPro" id="IPR014567">
    <property type="entry name" value="UCP031900"/>
</dbReference>
<feature type="domain" description="Phytase-like" evidence="3">
    <location>
        <begin position="48"/>
        <end position="288"/>
    </location>
</feature>
<feature type="region of interest" description="Disordered" evidence="1">
    <location>
        <begin position="91"/>
        <end position="113"/>
    </location>
</feature>
<sequence length="307" mass="33779">MQKRSGRTLSQAAVALAACLLLTASSGAEEPARAEFLQSIRWRGDDPAFGGFSGLELSEDGVGFTTISDRGTIWRGQIERDAEGTIRSVSASPPAVLQNQSGRPLRRSEGDSEGLALAPDGSAFISFEGLHRVAHYPRDDGPSAPLPRPDAFRDLQPNSGLEALAIDAEGALYALPERSGKLTRPFPVFRYRNGAWDQPFAIPRDGDWLPVGADFGPDGRFYLLERDFWGLLGFLSRVRVFTIEGDRITGGEVLLQTRAGRHDNLEGLAVWRDAQGAIRLTMISDDNFRLLQRTEIVEYRLAPRDFH</sequence>
<evidence type="ECO:0000259" key="3">
    <source>
        <dbReference type="Pfam" id="PF13449"/>
    </source>
</evidence>
<evidence type="ECO:0000313" key="4">
    <source>
        <dbReference type="EMBL" id="PCD76540.1"/>
    </source>
</evidence>
<dbReference type="InterPro" id="IPR027372">
    <property type="entry name" value="Phytase-like_dom"/>
</dbReference>
<evidence type="ECO:0000256" key="1">
    <source>
        <dbReference type="SAM" id="MobiDB-lite"/>
    </source>
</evidence>
<name>A0A2A4CQE0_9RHOB</name>
<feature type="signal peptide" evidence="2">
    <location>
        <begin position="1"/>
        <end position="28"/>
    </location>
</feature>
<dbReference type="PIRSF" id="PIRSF031900">
    <property type="entry name" value="UCP031900"/>
    <property type="match status" value="1"/>
</dbReference>
<accession>A0A2A4CQE0</accession>
<dbReference type="OrthoDB" id="9798693at2"/>
<feature type="chain" id="PRO_5013399701" description="Phytase-like domain-containing protein" evidence="2">
    <location>
        <begin position="29"/>
        <end position="307"/>
    </location>
</feature>